<dbReference type="Gene3D" id="3.30.450.20">
    <property type="entry name" value="PAS domain"/>
    <property type="match status" value="2"/>
</dbReference>
<dbReference type="Pfam" id="PF00989">
    <property type="entry name" value="PAS"/>
    <property type="match status" value="1"/>
</dbReference>
<evidence type="ECO:0000259" key="6">
    <source>
        <dbReference type="PROSITE" id="PS50122"/>
    </source>
</evidence>
<evidence type="ECO:0000256" key="2">
    <source>
        <dbReference type="SAM" id="Coils"/>
    </source>
</evidence>
<dbReference type="InterPro" id="IPR035909">
    <property type="entry name" value="CheB_C"/>
</dbReference>
<dbReference type="CDD" id="cd16917">
    <property type="entry name" value="HATPase_UhpB-NarQ-NarX-like"/>
    <property type="match status" value="1"/>
</dbReference>
<keyword evidence="1" id="KW-0378">Hydrolase</keyword>
<dbReference type="Pfam" id="PF02518">
    <property type="entry name" value="HATPase_c"/>
    <property type="match status" value="1"/>
</dbReference>
<feature type="domain" description="CheR-type methyltransferase" evidence="7">
    <location>
        <begin position="245"/>
        <end position="483"/>
    </location>
</feature>
<dbReference type="InterPro" id="IPR013767">
    <property type="entry name" value="PAS_fold"/>
</dbReference>
<dbReference type="PROSITE" id="PS50109">
    <property type="entry name" value="HIS_KIN"/>
    <property type="match status" value="1"/>
</dbReference>
<dbReference type="CDD" id="cd00130">
    <property type="entry name" value="PAS"/>
    <property type="match status" value="2"/>
</dbReference>
<dbReference type="PROSITE" id="PS50113">
    <property type="entry name" value="PAC"/>
    <property type="match status" value="1"/>
</dbReference>
<reference evidence="9" key="1">
    <citation type="journal article" date="2019" name="Int. J. Syst. Evol. Microbiol.">
        <title>The Global Catalogue of Microorganisms (GCM) 10K type strain sequencing project: providing services to taxonomists for standard genome sequencing and annotation.</title>
        <authorList>
            <consortium name="The Broad Institute Genomics Platform"/>
            <consortium name="The Broad Institute Genome Sequencing Center for Infectious Disease"/>
            <person name="Wu L."/>
            <person name="Ma J."/>
        </authorList>
    </citation>
    <scope>NUCLEOTIDE SEQUENCE [LARGE SCALE GENOMIC DNA]</scope>
    <source>
        <strain evidence="9">JCM 4087</strain>
    </source>
</reference>
<evidence type="ECO:0000259" key="7">
    <source>
        <dbReference type="PROSITE" id="PS50123"/>
    </source>
</evidence>
<dbReference type="Proteomes" id="UP001596091">
    <property type="component" value="Unassembled WGS sequence"/>
</dbReference>
<dbReference type="InterPro" id="IPR000673">
    <property type="entry name" value="Sig_transdc_resp-reg_Me-estase"/>
</dbReference>
<feature type="domain" description="PAC" evidence="5">
    <location>
        <begin position="814"/>
        <end position="874"/>
    </location>
</feature>
<dbReference type="EMBL" id="JBHSPH010000002">
    <property type="protein sequence ID" value="MFC5862103.1"/>
    <property type="molecule type" value="Genomic_DNA"/>
</dbReference>
<accession>A0ABW1EFG2</accession>
<feature type="active site" evidence="1">
    <location>
        <position position="165"/>
    </location>
</feature>
<dbReference type="InterPro" id="IPR001610">
    <property type="entry name" value="PAC"/>
</dbReference>
<feature type="active site" evidence="1">
    <location>
        <position position="73"/>
    </location>
</feature>
<dbReference type="NCBIfam" id="TIGR00229">
    <property type="entry name" value="sensory_box"/>
    <property type="match status" value="1"/>
</dbReference>
<dbReference type="PANTHER" id="PTHR24422:SF27">
    <property type="entry name" value="PROTEIN-GLUTAMATE O-METHYLTRANSFERASE"/>
    <property type="match status" value="1"/>
</dbReference>
<feature type="domain" description="PAS" evidence="4">
    <location>
        <begin position="882"/>
        <end position="935"/>
    </location>
</feature>
<dbReference type="SMART" id="SM00138">
    <property type="entry name" value="MeTrc"/>
    <property type="match status" value="1"/>
</dbReference>
<dbReference type="SMART" id="SM00086">
    <property type="entry name" value="PAC"/>
    <property type="match status" value="2"/>
</dbReference>
<dbReference type="Pfam" id="PF13596">
    <property type="entry name" value="PAS_10"/>
    <property type="match status" value="1"/>
</dbReference>
<dbReference type="Gene3D" id="1.20.5.1930">
    <property type="match status" value="1"/>
</dbReference>
<evidence type="ECO:0000313" key="9">
    <source>
        <dbReference type="Proteomes" id="UP001596091"/>
    </source>
</evidence>
<feature type="coiled-coil region" evidence="2">
    <location>
        <begin position="674"/>
        <end position="754"/>
    </location>
</feature>
<dbReference type="InterPro" id="IPR011712">
    <property type="entry name" value="Sig_transdc_His_kin_sub3_dim/P"/>
</dbReference>
<dbReference type="Pfam" id="PF01739">
    <property type="entry name" value="CheR"/>
    <property type="match status" value="1"/>
</dbReference>
<evidence type="ECO:0000313" key="8">
    <source>
        <dbReference type="EMBL" id="MFC5862103.1"/>
    </source>
</evidence>
<feature type="active site" evidence="1">
    <location>
        <position position="46"/>
    </location>
</feature>
<dbReference type="PROSITE" id="PS50122">
    <property type="entry name" value="CHEB"/>
    <property type="match status" value="1"/>
</dbReference>
<keyword evidence="1" id="KW-0145">Chemotaxis</keyword>
<dbReference type="Pfam" id="PF07730">
    <property type="entry name" value="HisKA_3"/>
    <property type="match status" value="1"/>
</dbReference>
<organism evidence="8 9">
    <name type="scientific">Acidicapsa dinghuensis</name>
    <dbReference type="NCBI Taxonomy" id="2218256"/>
    <lineage>
        <taxon>Bacteria</taxon>
        <taxon>Pseudomonadati</taxon>
        <taxon>Acidobacteriota</taxon>
        <taxon>Terriglobia</taxon>
        <taxon>Terriglobales</taxon>
        <taxon>Acidobacteriaceae</taxon>
        <taxon>Acidicapsa</taxon>
    </lineage>
</organism>
<gene>
    <name evidence="8" type="ORF">ACFPT7_07350</name>
</gene>
<dbReference type="SMART" id="SM00091">
    <property type="entry name" value="PAS"/>
    <property type="match status" value="3"/>
</dbReference>
<dbReference type="InterPro" id="IPR000014">
    <property type="entry name" value="PAS"/>
</dbReference>
<dbReference type="PANTHER" id="PTHR24422">
    <property type="entry name" value="CHEMOTAXIS PROTEIN METHYLTRANSFERASE"/>
    <property type="match status" value="1"/>
</dbReference>
<dbReference type="InterPro" id="IPR000780">
    <property type="entry name" value="CheR_MeTrfase"/>
</dbReference>
<dbReference type="RefSeq" id="WP_263338219.1">
    <property type="nucleotide sequence ID" value="NZ_JAGSYH010000004.1"/>
</dbReference>
<sequence>MATAARPGQLRLGRWFVNKKPKNQKKLTAKSSQPPQEPIVVGIGASAGGLNALKHLFEHVPSDSGLVFVVVVHLSPEHKSFLPDLLQPKVRFPVRQVTETTLIEANNVYVIPPNANLSAIDTHLRLSKLEELRRGRAPIDHFFKTLAKTHDGNAIGVILTGTGSDGTLGLKEIKAKGGLIIVQDPNEAEFDGMPQSAIATGQVDRILPLAEIPEALLRYVRTDPRVAVPEDGKEGEQNERILLPKILAILKTRTERDFSRYKPATILRRIARRMQLNYIEDSNHYLERLRESPEEARALADDLLITVTSFFRDPDVFMKLEEEVLPKLFEGKSSKDHLRAWSVGCATGEEAYSLAMLLIEAAGRREAPPQIQVFASDLHKRSLDSARDGIYPGDIEADVSPERLKRFFQKENGGYRIRKEVRDLVVFAPHNLLGDPPFSRIHLISCRNLLIYLDRSVQHDVIDLFHYALCPDGYLLLGTSETVEATELFKTEDKKTCLFRKRNVPAPEPRLPVFPLARLSTGGEAVPTPAYSPGTIPYEVLHQNMLERYAPPSILVGPDDKLVHLSEHAGRYLIHPGGTLTASVVKLIREELRIELRALLQQARDKREPLDSRVIPVRFNGHPVPVVMHVRPARETEQEGLVLLIFDERPDIKNEDAAAKPGAALPSGHEAERIAQLETELNVAHQRLQAIIEEYETSREEMKASNEEMQSSNEELRSTMEELETSKEELQSINEELQTVNQENRHKVEELSQLSSDLQNLLSATEIATLFLDRDLRILRFTPRVAELFNIRVTDRGRPISDLTHRLGYEELRGDAEVVLSRLVPVEREIEDDSGHWFLTRVLPYRSTDDRIEGIVLTFIDITMQKRAENAVRASARELFAEGAWLRTLLDSLSDGIIAIDGEAKVSYLSPGAEHLTGWRRPEALGRYIDEIYNLRTMTGQAVEQSQPLKALSVPFKTSKERFLLRSRGGQTTPIEDSSASIVVAGQPEGAVVIFADVTQRLLQEQAQEDERERLEGEVHKASGELGQSRAELRALSAYLINTQEQERKRLARELHDDFGQRMALLSLHTDRALEHLQKSPKEAEELLQRIRAEISTLNQEIRQVSHSLHPSVLEDLGLLAALRSLIDGYRDDGTEVSIKLPDEIPSLTVDATTALYRVAQEALRNILKHAPGAPIQLALAVEDSAVQLTVRDGGPGFDIAKIRLGGGLGILSMNERARLVNGTLRIESSSDNGTTVTVRVPVETPH</sequence>
<feature type="coiled-coil region" evidence="2">
    <location>
        <begin position="1005"/>
        <end position="1032"/>
    </location>
</feature>
<feature type="domain" description="CheB-type methylesterase" evidence="6">
    <location>
        <begin position="34"/>
        <end position="223"/>
    </location>
</feature>
<dbReference type="SUPFAM" id="SSF52738">
    <property type="entry name" value="Methylesterase CheB, C-terminal domain"/>
    <property type="match status" value="1"/>
</dbReference>
<dbReference type="InterPro" id="IPR029063">
    <property type="entry name" value="SAM-dependent_MTases_sf"/>
</dbReference>
<dbReference type="InterPro" id="IPR000700">
    <property type="entry name" value="PAS-assoc_C"/>
</dbReference>
<dbReference type="InterPro" id="IPR003594">
    <property type="entry name" value="HATPase_dom"/>
</dbReference>
<dbReference type="InterPro" id="IPR050903">
    <property type="entry name" value="Bact_Chemotaxis_MeTrfase"/>
</dbReference>
<evidence type="ECO:0000259" key="5">
    <source>
        <dbReference type="PROSITE" id="PS50113"/>
    </source>
</evidence>
<dbReference type="InterPro" id="IPR022642">
    <property type="entry name" value="CheR_C"/>
</dbReference>
<dbReference type="SUPFAM" id="SSF47757">
    <property type="entry name" value="Chemotaxis receptor methyltransferase CheR, N-terminal domain"/>
    <property type="match status" value="1"/>
</dbReference>
<protein>
    <submittedName>
        <fullName evidence="8">Chemotaxis protein CheB</fullName>
    </submittedName>
</protein>
<dbReference type="SMART" id="SM00387">
    <property type="entry name" value="HATPase_c"/>
    <property type="match status" value="1"/>
</dbReference>
<evidence type="ECO:0000259" key="4">
    <source>
        <dbReference type="PROSITE" id="PS50112"/>
    </source>
</evidence>
<feature type="domain" description="Histidine kinase" evidence="3">
    <location>
        <begin position="1050"/>
        <end position="1245"/>
    </location>
</feature>
<dbReference type="Pfam" id="PF03705">
    <property type="entry name" value="CheR_N"/>
    <property type="match status" value="1"/>
</dbReference>
<proteinExistence type="predicted"/>
<keyword evidence="2" id="KW-0175">Coiled coil</keyword>
<dbReference type="PROSITE" id="PS50112">
    <property type="entry name" value="PAS"/>
    <property type="match status" value="1"/>
</dbReference>
<name>A0ABW1EFG2_9BACT</name>
<dbReference type="Gene3D" id="3.40.50.150">
    <property type="entry name" value="Vaccinia Virus protein VP39"/>
    <property type="match status" value="1"/>
</dbReference>
<comment type="caution">
    <text evidence="8">The sequence shown here is derived from an EMBL/GenBank/DDBJ whole genome shotgun (WGS) entry which is preliminary data.</text>
</comment>
<dbReference type="InterPro" id="IPR036890">
    <property type="entry name" value="HATPase_C_sf"/>
</dbReference>
<dbReference type="CDD" id="cd16434">
    <property type="entry name" value="CheB-CheR_fusion"/>
    <property type="match status" value="1"/>
</dbReference>
<dbReference type="PROSITE" id="PS50123">
    <property type="entry name" value="CHER"/>
    <property type="match status" value="1"/>
</dbReference>
<dbReference type="SUPFAM" id="SSF55874">
    <property type="entry name" value="ATPase domain of HSP90 chaperone/DNA topoisomerase II/histidine kinase"/>
    <property type="match status" value="1"/>
</dbReference>
<dbReference type="InterPro" id="IPR035965">
    <property type="entry name" value="PAS-like_dom_sf"/>
</dbReference>
<dbReference type="Gene3D" id="3.30.565.10">
    <property type="entry name" value="Histidine kinase-like ATPase, C-terminal domain"/>
    <property type="match status" value="1"/>
</dbReference>
<evidence type="ECO:0000259" key="3">
    <source>
        <dbReference type="PROSITE" id="PS50109"/>
    </source>
</evidence>
<dbReference type="SUPFAM" id="SSF55785">
    <property type="entry name" value="PYP-like sensor domain (PAS domain)"/>
    <property type="match status" value="2"/>
</dbReference>
<dbReference type="InterPro" id="IPR022641">
    <property type="entry name" value="CheR_N"/>
</dbReference>
<dbReference type="Gene3D" id="3.40.50.180">
    <property type="entry name" value="Methylesterase CheB, C-terminal domain"/>
    <property type="match status" value="1"/>
</dbReference>
<keyword evidence="9" id="KW-1185">Reference proteome</keyword>
<dbReference type="Pfam" id="PF01339">
    <property type="entry name" value="CheB_methylest"/>
    <property type="match status" value="1"/>
</dbReference>
<dbReference type="PRINTS" id="PR00996">
    <property type="entry name" value="CHERMTFRASE"/>
</dbReference>
<dbReference type="InterPro" id="IPR005467">
    <property type="entry name" value="His_kinase_dom"/>
</dbReference>
<dbReference type="SUPFAM" id="SSF53335">
    <property type="entry name" value="S-adenosyl-L-methionine-dependent methyltransferases"/>
    <property type="match status" value="1"/>
</dbReference>
<evidence type="ECO:0000256" key="1">
    <source>
        <dbReference type="PROSITE-ProRule" id="PRU00050"/>
    </source>
</evidence>